<feature type="transmembrane region" description="Helical" evidence="1">
    <location>
        <begin position="20"/>
        <end position="38"/>
    </location>
</feature>
<dbReference type="EMBL" id="JAEPLN010000001">
    <property type="protein sequence ID" value="MBO6971945.1"/>
    <property type="molecule type" value="Genomic_DNA"/>
</dbReference>
<accession>A0A9D9BSH2</accession>
<sequence>MENSKPTYWQNAERTNGRMAMMGLFALVVNYGLFGWIIPGIF</sequence>
<evidence type="ECO:0000313" key="2">
    <source>
        <dbReference type="EMBL" id="MBO6971945.1"/>
    </source>
</evidence>
<dbReference type="AlphaFoldDB" id="A0A9D9BSH2"/>
<comment type="caution">
    <text evidence="2">The sequence shown here is derived from an EMBL/GenBank/DDBJ whole genome shotgun (WGS) entry which is preliminary data.</text>
</comment>
<gene>
    <name evidence="2" type="ORF">JJ842_08475</name>
</gene>
<keyword evidence="1" id="KW-0472">Membrane</keyword>
<dbReference type="SUPFAM" id="SSF103511">
    <property type="entry name" value="Chlorophyll a-b binding protein"/>
    <property type="match status" value="1"/>
</dbReference>
<name>A0A9D9BSH2_PROMR</name>
<evidence type="ECO:0000313" key="3">
    <source>
        <dbReference type="Proteomes" id="UP000668060"/>
    </source>
</evidence>
<organism evidence="2 3">
    <name type="scientific">Prochlorococcus marinus CUG1433</name>
    <dbReference type="NCBI Taxonomy" id="2774506"/>
    <lineage>
        <taxon>Bacteria</taxon>
        <taxon>Bacillati</taxon>
        <taxon>Cyanobacteriota</taxon>
        <taxon>Cyanophyceae</taxon>
        <taxon>Synechococcales</taxon>
        <taxon>Prochlorococcaceae</taxon>
        <taxon>Prochlorococcus</taxon>
    </lineage>
</organism>
<reference evidence="2" key="1">
    <citation type="journal article" date="2021" name="Front. Mar. Sci.">
        <title>Genomes of Diverse Isolates of Prochlorococcus High-Light-Adapted Clade II in the Western Pacific Ocean.</title>
        <authorList>
            <person name="Yan W."/>
            <person name="Feng X."/>
            <person name="Zhang W."/>
            <person name="Nawaz M.Z."/>
            <person name="Luo T."/>
            <person name="Zhang R."/>
            <person name="Jiao N."/>
        </authorList>
    </citation>
    <scope>NUCLEOTIDE SEQUENCE</scope>
    <source>
        <strain evidence="2">CUG1433</strain>
    </source>
</reference>
<keyword evidence="1" id="KW-0812">Transmembrane</keyword>
<proteinExistence type="predicted"/>
<evidence type="ECO:0000256" key="1">
    <source>
        <dbReference type="SAM" id="Phobius"/>
    </source>
</evidence>
<keyword evidence="1" id="KW-1133">Transmembrane helix</keyword>
<dbReference type="Proteomes" id="UP000668060">
    <property type="component" value="Unassembled WGS sequence"/>
</dbReference>
<protein>
    <submittedName>
        <fullName evidence="2">High light inducible protein</fullName>
    </submittedName>
</protein>